<dbReference type="PANTHER" id="PTHR30582">
    <property type="entry name" value="L,D-TRANSPEPTIDASE"/>
    <property type="match status" value="1"/>
</dbReference>
<dbReference type="Gene3D" id="2.40.440.10">
    <property type="entry name" value="L,D-transpeptidase catalytic domain-like"/>
    <property type="match status" value="1"/>
</dbReference>
<keyword evidence="10" id="KW-1185">Reference proteome</keyword>
<dbReference type="InterPro" id="IPR050979">
    <property type="entry name" value="LD-transpeptidase"/>
</dbReference>
<dbReference type="GO" id="GO:0016740">
    <property type="term" value="F:transferase activity"/>
    <property type="evidence" value="ECO:0007669"/>
    <property type="project" value="UniProtKB-KW"/>
</dbReference>
<dbReference type="InterPro" id="IPR002477">
    <property type="entry name" value="Peptidoglycan-bd-like"/>
</dbReference>
<dbReference type="EMBL" id="RKHO01000001">
    <property type="protein sequence ID" value="ROR89512.1"/>
    <property type="molecule type" value="Genomic_DNA"/>
</dbReference>
<name>A0A3N2CPR8_9ACTN</name>
<dbReference type="OrthoDB" id="8887048at2"/>
<dbReference type="RefSeq" id="WP_123388854.1">
    <property type="nucleotide sequence ID" value="NZ_RKHO01000001.1"/>
</dbReference>
<comment type="caution">
    <text evidence="9">The sequence shown here is derived from an EMBL/GenBank/DDBJ whole genome shotgun (WGS) entry which is preliminary data.</text>
</comment>
<feature type="active site" description="Nucleophile" evidence="6">
    <location>
        <position position="277"/>
    </location>
</feature>
<dbReference type="Pfam" id="PF01471">
    <property type="entry name" value="PG_binding_1"/>
    <property type="match status" value="1"/>
</dbReference>
<dbReference type="InterPro" id="IPR038063">
    <property type="entry name" value="Transpep_catalytic_dom"/>
</dbReference>
<organism evidence="9 10">
    <name type="scientific">Nocardioides aurantiacus</name>
    <dbReference type="NCBI Taxonomy" id="86796"/>
    <lineage>
        <taxon>Bacteria</taxon>
        <taxon>Bacillati</taxon>
        <taxon>Actinomycetota</taxon>
        <taxon>Actinomycetes</taxon>
        <taxon>Propionibacteriales</taxon>
        <taxon>Nocardioidaceae</taxon>
        <taxon>Nocardioides</taxon>
    </lineage>
</organism>
<proteinExistence type="predicted"/>
<dbReference type="Proteomes" id="UP000281738">
    <property type="component" value="Unassembled WGS sequence"/>
</dbReference>
<evidence type="ECO:0000256" key="2">
    <source>
        <dbReference type="ARBA" id="ARBA00022679"/>
    </source>
</evidence>
<feature type="domain" description="L,D-TPase catalytic" evidence="8">
    <location>
        <begin position="190"/>
        <end position="302"/>
    </location>
</feature>
<evidence type="ECO:0000313" key="9">
    <source>
        <dbReference type="EMBL" id="ROR89512.1"/>
    </source>
</evidence>
<keyword evidence="2" id="KW-0808">Transferase</keyword>
<keyword evidence="5 6" id="KW-0961">Cell wall biogenesis/degradation</keyword>
<reference evidence="9 10" key="1">
    <citation type="submission" date="2018-11" db="EMBL/GenBank/DDBJ databases">
        <title>Sequencing the genomes of 1000 actinobacteria strains.</title>
        <authorList>
            <person name="Klenk H.-P."/>
        </authorList>
    </citation>
    <scope>NUCLEOTIDE SEQUENCE [LARGE SCALE GENOMIC DNA]</scope>
    <source>
        <strain evidence="9 10">DSM 12652</strain>
    </source>
</reference>
<evidence type="ECO:0000256" key="1">
    <source>
        <dbReference type="ARBA" id="ARBA00004752"/>
    </source>
</evidence>
<dbReference type="GO" id="GO:0018104">
    <property type="term" value="P:peptidoglycan-protein cross-linking"/>
    <property type="evidence" value="ECO:0007669"/>
    <property type="project" value="TreeGrafter"/>
</dbReference>
<dbReference type="GO" id="GO:0005576">
    <property type="term" value="C:extracellular region"/>
    <property type="evidence" value="ECO:0007669"/>
    <property type="project" value="TreeGrafter"/>
</dbReference>
<keyword evidence="4 6" id="KW-0573">Peptidoglycan synthesis</keyword>
<dbReference type="SUPFAM" id="SSF141523">
    <property type="entry name" value="L,D-transpeptidase catalytic domain-like"/>
    <property type="match status" value="1"/>
</dbReference>
<dbReference type="InterPro" id="IPR036366">
    <property type="entry name" value="PGBDSf"/>
</dbReference>
<feature type="compositionally biased region" description="Low complexity" evidence="7">
    <location>
        <begin position="92"/>
        <end position="101"/>
    </location>
</feature>
<evidence type="ECO:0000256" key="3">
    <source>
        <dbReference type="ARBA" id="ARBA00022960"/>
    </source>
</evidence>
<dbReference type="AlphaFoldDB" id="A0A3N2CPR8"/>
<evidence type="ECO:0000256" key="5">
    <source>
        <dbReference type="ARBA" id="ARBA00023316"/>
    </source>
</evidence>
<gene>
    <name evidence="9" type="ORF">EDD33_0337</name>
</gene>
<dbReference type="GO" id="GO:0071972">
    <property type="term" value="F:peptidoglycan L,D-transpeptidase activity"/>
    <property type="evidence" value="ECO:0007669"/>
    <property type="project" value="TreeGrafter"/>
</dbReference>
<dbReference type="Pfam" id="PF03734">
    <property type="entry name" value="YkuD"/>
    <property type="match status" value="1"/>
</dbReference>
<evidence type="ECO:0000256" key="7">
    <source>
        <dbReference type="SAM" id="MobiDB-lite"/>
    </source>
</evidence>
<evidence type="ECO:0000259" key="8">
    <source>
        <dbReference type="PROSITE" id="PS52029"/>
    </source>
</evidence>
<comment type="pathway">
    <text evidence="1 6">Cell wall biogenesis; peptidoglycan biosynthesis.</text>
</comment>
<sequence>MLLAVVGVTSAAGWAVTRGGLLDGPGADLASPAAAEPTTSPSVGVAPSASPSASVSASPSASPAGSVSGRGTVAARAPLPAERPRQVPRPGPRLLGPGDAGAAVRELQSRLRQVAWFVGDVTDDYGTATETAVRGFQARRGIAVTGYVDQRTRDRLAAMTREPTRDELANRFPGDGDTSAALDPRCRTGRALCIDKTSRTLRWVVDGKVLRSVSVRFGSSYTPTREGLFSVESKSRDHVSSLYDSPMPFAMFFSGGQAVHYSADFAARGYAGASHGCVNVRDLPGITWLYDQVSVGDKVVVHWS</sequence>
<feature type="compositionally biased region" description="Low complexity" evidence="7">
    <location>
        <begin position="30"/>
        <end position="80"/>
    </location>
</feature>
<dbReference type="InterPro" id="IPR005490">
    <property type="entry name" value="LD_TPept_cat_dom"/>
</dbReference>
<dbReference type="CDD" id="cd16913">
    <property type="entry name" value="YkuD_like"/>
    <property type="match status" value="1"/>
</dbReference>
<keyword evidence="3 6" id="KW-0133">Cell shape</keyword>
<dbReference type="GO" id="GO:0008360">
    <property type="term" value="P:regulation of cell shape"/>
    <property type="evidence" value="ECO:0007669"/>
    <property type="project" value="UniProtKB-UniRule"/>
</dbReference>
<evidence type="ECO:0000256" key="6">
    <source>
        <dbReference type="PROSITE-ProRule" id="PRU01373"/>
    </source>
</evidence>
<dbReference type="Gene3D" id="1.10.101.10">
    <property type="entry name" value="PGBD-like superfamily/PGBD"/>
    <property type="match status" value="1"/>
</dbReference>
<accession>A0A3N2CPR8</accession>
<dbReference type="PROSITE" id="PS52029">
    <property type="entry name" value="LD_TPASE"/>
    <property type="match status" value="1"/>
</dbReference>
<dbReference type="SUPFAM" id="SSF47090">
    <property type="entry name" value="PGBD-like"/>
    <property type="match status" value="1"/>
</dbReference>
<evidence type="ECO:0000313" key="10">
    <source>
        <dbReference type="Proteomes" id="UP000281738"/>
    </source>
</evidence>
<dbReference type="GO" id="GO:0071555">
    <property type="term" value="P:cell wall organization"/>
    <property type="evidence" value="ECO:0007669"/>
    <property type="project" value="UniProtKB-UniRule"/>
</dbReference>
<dbReference type="UniPathway" id="UPA00219"/>
<feature type="region of interest" description="Disordered" evidence="7">
    <location>
        <begin position="30"/>
        <end position="101"/>
    </location>
</feature>
<evidence type="ECO:0000256" key="4">
    <source>
        <dbReference type="ARBA" id="ARBA00022984"/>
    </source>
</evidence>
<dbReference type="InterPro" id="IPR036365">
    <property type="entry name" value="PGBD-like_sf"/>
</dbReference>
<dbReference type="PANTHER" id="PTHR30582:SF33">
    <property type="entry name" value="EXPORTED PROTEIN"/>
    <property type="match status" value="1"/>
</dbReference>
<protein>
    <submittedName>
        <fullName evidence="9">Putative peptidoglycan binding protein</fullName>
    </submittedName>
</protein>
<feature type="active site" description="Proton donor/acceptor" evidence="6">
    <location>
        <position position="260"/>
    </location>
</feature>